<name>A0A8B6HGM0_MYTGA</name>
<protein>
    <recommendedName>
        <fullName evidence="1">Prolow-density lipoprotein receptor-related protein 1-like beta-propeller domain-containing protein</fullName>
    </recommendedName>
</protein>
<dbReference type="OrthoDB" id="382013at2759"/>
<dbReference type="PANTHER" id="PTHR46513">
    <property type="entry name" value="VITELLOGENIN RECEPTOR-LIKE PROTEIN-RELATED-RELATED"/>
    <property type="match status" value="1"/>
</dbReference>
<evidence type="ECO:0000313" key="3">
    <source>
        <dbReference type="Proteomes" id="UP000596742"/>
    </source>
</evidence>
<dbReference type="AlphaFoldDB" id="A0A8B6HGM0"/>
<gene>
    <name evidence="2" type="ORF">MGAL_10B044789</name>
</gene>
<dbReference type="InterPro" id="IPR050778">
    <property type="entry name" value="Cueball_EGF_LRP_Nidogen"/>
</dbReference>
<accession>A0A8B6HGM0</accession>
<sequence length="270" mass="30641">MNYLFYSLGLQNKLIYSTKNTIKEIDLRSGSISVLLANLGSDIYSLDCDYTNGYIYFPRHNLDVISRFRYPADKPYTVNNVTTAAQPISLVIDPLYENVYWTELYTGKICRCNLKGLDKACILQDDRLYAITLDHRNRWLYYSTFGTTRKIRRVRLNGSEKQTIIDSVEVTGLGIDAYKNRSYWMEYQKGDLESSDLNGANAIKVVSTNKTRTNIGINVYGSKIYCSSGNQILKVTVSPITMAEVIHTDTTGINSVLFHDGKNKRIGKKG</sequence>
<dbReference type="EMBL" id="UYJE01010082">
    <property type="protein sequence ID" value="VDI79589.1"/>
    <property type="molecule type" value="Genomic_DNA"/>
</dbReference>
<evidence type="ECO:0000259" key="1">
    <source>
        <dbReference type="Pfam" id="PF16472"/>
    </source>
</evidence>
<comment type="caution">
    <text evidence="2">The sequence shown here is derived from an EMBL/GenBank/DDBJ whole genome shotgun (WGS) entry which is preliminary data.</text>
</comment>
<organism evidence="2 3">
    <name type="scientific">Mytilus galloprovincialis</name>
    <name type="common">Mediterranean mussel</name>
    <dbReference type="NCBI Taxonomy" id="29158"/>
    <lineage>
        <taxon>Eukaryota</taxon>
        <taxon>Metazoa</taxon>
        <taxon>Spiralia</taxon>
        <taxon>Lophotrochozoa</taxon>
        <taxon>Mollusca</taxon>
        <taxon>Bivalvia</taxon>
        <taxon>Autobranchia</taxon>
        <taxon>Pteriomorphia</taxon>
        <taxon>Mytilida</taxon>
        <taxon>Mytiloidea</taxon>
        <taxon>Mytilidae</taxon>
        <taxon>Mytilinae</taxon>
        <taxon>Mytilus</taxon>
    </lineage>
</organism>
<keyword evidence="3" id="KW-1185">Reference proteome</keyword>
<feature type="domain" description="Prolow-density lipoprotein receptor-related protein 1-like beta-propeller" evidence="1">
    <location>
        <begin position="46"/>
        <end position="168"/>
    </location>
</feature>
<dbReference type="SMART" id="SM00135">
    <property type="entry name" value="LY"/>
    <property type="match status" value="3"/>
</dbReference>
<dbReference type="Gene3D" id="2.120.10.30">
    <property type="entry name" value="TolB, C-terminal domain"/>
    <property type="match status" value="1"/>
</dbReference>
<dbReference type="Pfam" id="PF16472">
    <property type="entry name" value="DUF5050"/>
    <property type="match status" value="1"/>
</dbReference>
<proteinExistence type="predicted"/>
<dbReference type="SUPFAM" id="SSF63825">
    <property type="entry name" value="YWTD domain"/>
    <property type="match status" value="1"/>
</dbReference>
<dbReference type="InterPro" id="IPR000033">
    <property type="entry name" value="LDLR_classB_rpt"/>
</dbReference>
<reference evidence="2" key="1">
    <citation type="submission" date="2018-11" db="EMBL/GenBank/DDBJ databases">
        <authorList>
            <person name="Alioto T."/>
            <person name="Alioto T."/>
        </authorList>
    </citation>
    <scope>NUCLEOTIDE SEQUENCE</scope>
</reference>
<dbReference type="Proteomes" id="UP000596742">
    <property type="component" value="Unassembled WGS sequence"/>
</dbReference>
<dbReference type="InterPro" id="IPR011042">
    <property type="entry name" value="6-blade_b-propeller_TolB-like"/>
</dbReference>
<evidence type="ECO:0000313" key="2">
    <source>
        <dbReference type="EMBL" id="VDI79589.1"/>
    </source>
</evidence>
<dbReference type="InterPro" id="IPR032485">
    <property type="entry name" value="LRP1-like_beta_prop"/>
</dbReference>